<sequence>MQTFNLDAFPKLNVCKPQYRKTIDMEKNGKFWLSYND</sequence>
<dbReference type="EMBL" id="CP013235">
    <property type="protein sequence ID" value="AMP11121.1"/>
    <property type="molecule type" value="Genomic_DNA"/>
</dbReference>
<dbReference type="AlphaFoldDB" id="A0A127PUC2"/>
<evidence type="ECO:0000313" key="2">
    <source>
        <dbReference type="Proteomes" id="UP000071778"/>
    </source>
</evidence>
<proteinExistence type="predicted"/>
<protein>
    <submittedName>
        <fullName evidence="1">Uncharacterized protein</fullName>
    </submittedName>
</protein>
<gene>
    <name evidence="1" type="ORF">CAter282_3432</name>
</gene>
<reference evidence="1 2" key="1">
    <citation type="submission" date="2015-11" db="EMBL/GenBank/DDBJ databases">
        <title>Exploring the genomic traits of fungus-feeding bacterial genus Collimonas.</title>
        <authorList>
            <person name="Song C."/>
            <person name="Schmidt R."/>
            <person name="de Jager V."/>
            <person name="Krzyzanowska D."/>
            <person name="Jongedijk E."/>
            <person name="Cankar K."/>
            <person name="Beekwilder J."/>
            <person name="van Veen A."/>
            <person name="de Boer W."/>
            <person name="van Veen J.A."/>
            <person name="Garbeva P."/>
        </authorList>
    </citation>
    <scope>NUCLEOTIDE SEQUENCE [LARGE SCALE GENOMIC DNA]</scope>
    <source>
        <strain evidence="1 2">Ter282</strain>
    </source>
</reference>
<evidence type="ECO:0000313" key="1">
    <source>
        <dbReference type="EMBL" id="AMP11121.1"/>
    </source>
</evidence>
<accession>A0A127PUC2</accession>
<keyword evidence="2" id="KW-1185">Reference proteome</keyword>
<dbReference type="PATRIC" id="fig|279058.17.peg.3727"/>
<organism evidence="1 2">
    <name type="scientific">Collimonas arenae</name>
    <dbReference type="NCBI Taxonomy" id="279058"/>
    <lineage>
        <taxon>Bacteria</taxon>
        <taxon>Pseudomonadati</taxon>
        <taxon>Pseudomonadota</taxon>
        <taxon>Betaproteobacteria</taxon>
        <taxon>Burkholderiales</taxon>
        <taxon>Oxalobacteraceae</taxon>
        <taxon>Collimonas</taxon>
    </lineage>
</organism>
<dbReference type="Proteomes" id="UP000071778">
    <property type="component" value="Chromosome"/>
</dbReference>
<name>A0A127PUC2_9BURK</name>